<feature type="coiled-coil region" evidence="8">
    <location>
        <begin position="113"/>
        <end position="147"/>
    </location>
</feature>
<dbReference type="InterPro" id="IPR007234">
    <property type="entry name" value="Vps53_N"/>
</dbReference>
<evidence type="ECO:0000256" key="5">
    <source>
        <dbReference type="ARBA" id="ARBA00022753"/>
    </source>
</evidence>
<keyword evidence="6" id="KW-0333">Golgi apparatus</keyword>
<feature type="compositionally biased region" description="Polar residues" evidence="9">
    <location>
        <begin position="861"/>
        <end position="880"/>
    </location>
</feature>
<keyword evidence="5" id="KW-0967">Endosome</keyword>
<dbReference type="GO" id="GO:0000938">
    <property type="term" value="C:GARP complex"/>
    <property type="evidence" value="ECO:0007669"/>
    <property type="project" value="InterPro"/>
</dbReference>
<dbReference type="InterPro" id="IPR039766">
    <property type="entry name" value="Vps53"/>
</dbReference>
<keyword evidence="13" id="KW-1185">Reference proteome</keyword>
<evidence type="ECO:0000256" key="4">
    <source>
        <dbReference type="ARBA" id="ARBA00014103"/>
    </source>
</evidence>
<sequence>MEIQQQEDVDIDELQSTIYTFPTSVQSVIEQVLPSTDPLDQPNFNVVDYINTMFPTEQSLSNIDDVINEMEYNICSIDKEIRTVVRGQTDSSQDGRSALDNAQKVIRQLFVHIKDIKDKAEQSEDTVKEITRDIKQLDSAKKNLTASITALNKLHVLVGEVDSLKIYTKQKQYGEIVLKLQAIMEVMQYFSSYMDIPQIKQLSNQVKQIEIELAQQITSDFKEAFSGQNPKYFTQLTDGCLVLSVLDAKVKKDLLNWFVGKQLQEYAHLFDENQDIAWLDKIDRRYTWIKKHLMDFEVKFSNIFPADWEISERIAVEFCHVTRQDLTKLMQKRKIEIDVKLLLYAIQRTTTFENLLAKRFTGITLENNVNATTATTSGKLNQSINKNSVLLKEEAKEEEEEEKEKEKNLGNPFEEADEINDKVIINNNNNNLNETTKKSTTNQLSPFVNLIGKCFEAYLNIYIDSLDRNLADLMDKFVSDCKNQPPGAKDFDGIEGPSSVLSSCADLFVFYKKCMLQCTQLSTGSIMLSLAETFQKYLREYALKLLQNNLPKIGGGGGGIGSIGSIGGGGGGGGTTSTMSSITRDFRDLSTAGLIQNFQSFLKEGEITRFSKEEQSRICCILTTAEYCLETTQQLEEKLKEKIDKLYAEKINLTQEQDLFHNVISNCIQLLVQDIESACESALIAMIKIQWSTIEGVGDQSHYVNTIISQLRQTIPVIRDRLSSCRKYFTQLCVKFVSSFIPKLIQQLYKCKPLNAVGAEQLLLDVHMLKTALFTLPSTGCQVTRKAPATYIKIVVKGMSKAEMILKIVMSTTECPKSFAEQCRRLLPDLQLSEYQKILDMKGLKKQEQIQLVEQFKNTNNTDNAAMSTGTTSRSPSLSQNNNNNNNNNTTSPEHEAGKIKRLEKLIKKRM</sequence>
<dbReference type="Pfam" id="PF16854">
    <property type="entry name" value="VPS53_C"/>
    <property type="match status" value="1"/>
</dbReference>
<protein>
    <recommendedName>
        <fullName evidence="4">Vacuolar protein sorting-associated protein 53 homolog</fullName>
    </recommendedName>
</protein>
<proteinExistence type="inferred from homology"/>
<feature type="domain" description="Vps53 N-terminal" evidence="10">
    <location>
        <begin position="43"/>
        <end position="481"/>
    </location>
</feature>
<dbReference type="PANTHER" id="PTHR12820">
    <property type="entry name" value="VACUOLAR SORTING PROTEIN 53"/>
    <property type="match status" value="1"/>
</dbReference>
<feature type="region of interest" description="Disordered" evidence="9">
    <location>
        <begin position="861"/>
        <end position="900"/>
    </location>
</feature>
<accession>A0A835CRF5</accession>
<keyword evidence="7" id="KW-0472">Membrane</keyword>
<dbReference type="OrthoDB" id="10261632at2759"/>
<comment type="caution">
    <text evidence="12">The sequence shown here is derived from an EMBL/GenBank/DDBJ whole genome shotgun (WGS) entry which is preliminary data.</text>
</comment>
<dbReference type="Pfam" id="PF04100">
    <property type="entry name" value="Vps53_N"/>
    <property type="match status" value="1"/>
</dbReference>
<feature type="coiled-coil region" evidence="8">
    <location>
        <begin position="381"/>
        <end position="409"/>
    </location>
</feature>
<dbReference type="InterPro" id="IPR031745">
    <property type="entry name" value="Vps53_C"/>
</dbReference>
<comment type="similarity">
    <text evidence="3">Belongs to the VPS53 family.</text>
</comment>
<evidence type="ECO:0000256" key="8">
    <source>
        <dbReference type="SAM" id="Coils"/>
    </source>
</evidence>
<dbReference type="PANTHER" id="PTHR12820:SF0">
    <property type="entry name" value="VACUOLAR PROTEIN SORTING-ASSOCIATED PROTEIN 53 HOMOLOG"/>
    <property type="match status" value="1"/>
</dbReference>
<evidence type="ECO:0000256" key="6">
    <source>
        <dbReference type="ARBA" id="ARBA00023034"/>
    </source>
</evidence>
<comment type="subcellular location">
    <subcellularLocation>
        <location evidence="2">Endosome membrane</location>
        <topology evidence="2">Peripheral membrane protein</topology>
    </subcellularLocation>
    <subcellularLocation>
        <location evidence="1">Golgi apparatus</location>
        <location evidence="1">trans-Golgi network membrane</location>
        <topology evidence="1">Peripheral membrane protein</topology>
    </subcellularLocation>
</comment>
<evidence type="ECO:0000313" key="12">
    <source>
        <dbReference type="EMBL" id="KAF7990155.1"/>
    </source>
</evidence>
<evidence type="ECO:0000256" key="3">
    <source>
        <dbReference type="ARBA" id="ARBA00008628"/>
    </source>
</evidence>
<dbReference type="Proteomes" id="UP000639338">
    <property type="component" value="Unassembled WGS sequence"/>
</dbReference>
<gene>
    <name evidence="12" type="ORF">HCN44_009890</name>
</gene>
<evidence type="ECO:0000313" key="13">
    <source>
        <dbReference type="Proteomes" id="UP000639338"/>
    </source>
</evidence>
<reference evidence="12 13" key="1">
    <citation type="submission" date="2020-08" db="EMBL/GenBank/DDBJ databases">
        <title>Aphidius gifuensis genome sequencing and assembly.</title>
        <authorList>
            <person name="Du Z."/>
        </authorList>
    </citation>
    <scope>NUCLEOTIDE SEQUENCE [LARGE SCALE GENOMIC DNA]</scope>
    <source>
        <strain evidence="12">YNYX2018</strain>
        <tissue evidence="12">Adults</tissue>
    </source>
</reference>
<evidence type="ECO:0000256" key="9">
    <source>
        <dbReference type="SAM" id="MobiDB-lite"/>
    </source>
</evidence>
<dbReference type="EMBL" id="JACMRX010000005">
    <property type="protein sequence ID" value="KAF7990155.1"/>
    <property type="molecule type" value="Genomic_DNA"/>
</dbReference>
<feature type="domain" description="Vps53 C-terminal" evidence="11">
    <location>
        <begin position="760"/>
        <end position="844"/>
    </location>
</feature>
<keyword evidence="8" id="KW-0175">Coiled coil</keyword>
<evidence type="ECO:0000259" key="10">
    <source>
        <dbReference type="Pfam" id="PF04100"/>
    </source>
</evidence>
<evidence type="ECO:0000259" key="11">
    <source>
        <dbReference type="Pfam" id="PF16854"/>
    </source>
</evidence>
<dbReference type="GO" id="GO:0042147">
    <property type="term" value="P:retrograde transport, endosome to Golgi"/>
    <property type="evidence" value="ECO:0007669"/>
    <property type="project" value="InterPro"/>
</dbReference>
<dbReference type="GO" id="GO:0010008">
    <property type="term" value="C:endosome membrane"/>
    <property type="evidence" value="ECO:0007669"/>
    <property type="project" value="UniProtKB-SubCell"/>
</dbReference>
<evidence type="ECO:0000256" key="1">
    <source>
        <dbReference type="ARBA" id="ARBA00004150"/>
    </source>
</evidence>
<feature type="coiled-coil region" evidence="8">
    <location>
        <begin position="629"/>
        <end position="656"/>
    </location>
</feature>
<dbReference type="AlphaFoldDB" id="A0A835CRF5"/>
<organism evidence="12 13">
    <name type="scientific">Aphidius gifuensis</name>
    <name type="common">Parasitoid wasp</name>
    <dbReference type="NCBI Taxonomy" id="684658"/>
    <lineage>
        <taxon>Eukaryota</taxon>
        <taxon>Metazoa</taxon>
        <taxon>Ecdysozoa</taxon>
        <taxon>Arthropoda</taxon>
        <taxon>Hexapoda</taxon>
        <taxon>Insecta</taxon>
        <taxon>Pterygota</taxon>
        <taxon>Neoptera</taxon>
        <taxon>Endopterygota</taxon>
        <taxon>Hymenoptera</taxon>
        <taxon>Apocrita</taxon>
        <taxon>Ichneumonoidea</taxon>
        <taxon>Braconidae</taxon>
        <taxon>Aphidiinae</taxon>
        <taxon>Aphidius</taxon>
    </lineage>
</organism>
<name>A0A835CRF5_APHGI</name>
<evidence type="ECO:0000256" key="7">
    <source>
        <dbReference type="ARBA" id="ARBA00023136"/>
    </source>
</evidence>
<dbReference type="GO" id="GO:0005829">
    <property type="term" value="C:cytosol"/>
    <property type="evidence" value="ECO:0007669"/>
    <property type="project" value="GOC"/>
</dbReference>
<evidence type="ECO:0000256" key="2">
    <source>
        <dbReference type="ARBA" id="ARBA00004481"/>
    </source>
</evidence>